<evidence type="ECO:0000256" key="6">
    <source>
        <dbReference type="SAM" id="Phobius"/>
    </source>
</evidence>
<feature type="transmembrane region" description="Helical" evidence="6">
    <location>
        <begin position="181"/>
        <end position="202"/>
    </location>
</feature>
<dbReference type="SUPFAM" id="SSF103473">
    <property type="entry name" value="MFS general substrate transporter"/>
    <property type="match status" value="1"/>
</dbReference>
<dbReference type="InterPro" id="IPR011701">
    <property type="entry name" value="MFS"/>
</dbReference>
<evidence type="ECO:0000256" key="1">
    <source>
        <dbReference type="ARBA" id="ARBA00004141"/>
    </source>
</evidence>
<keyword evidence="5 6" id="KW-0472">Membrane</keyword>
<dbReference type="GO" id="GO:0022857">
    <property type="term" value="F:transmembrane transporter activity"/>
    <property type="evidence" value="ECO:0007669"/>
    <property type="project" value="InterPro"/>
</dbReference>
<dbReference type="InterPro" id="IPR036259">
    <property type="entry name" value="MFS_trans_sf"/>
</dbReference>
<feature type="transmembrane region" description="Helical" evidence="6">
    <location>
        <begin position="214"/>
        <end position="234"/>
    </location>
</feature>
<evidence type="ECO:0000259" key="7">
    <source>
        <dbReference type="PROSITE" id="PS50850"/>
    </source>
</evidence>
<evidence type="ECO:0000256" key="4">
    <source>
        <dbReference type="ARBA" id="ARBA00022989"/>
    </source>
</evidence>
<dbReference type="Pfam" id="PF07690">
    <property type="entry name" value="MFS_1"/>
    <property type="match status" value="1"/>
</dbReference>
<keyword evidence="3 6" id="KW-0812">Transmembrane</keyword>
<feature type="transmembrane region" description="Helical" evidence="6">
    <location>
        <begin position="442"/>
        <end position="463"/>
    </location>
</feature>
<dbReference type="Gene3D" id="1.20.1250.20">
    <property type="entry name" value="MFS general substrate transporter like domains"/>
    <property type="match status" value="2"/>
</dbReference>
<feature type="transmembrane region" description="Helical" evidence="6">
    <location>
        <begin position="374"/>
        <end position="397"/>
    </location>
</feature>
<feature type="transmembrane region" description="Helical" evidence="6">
    <location>
        <begin position="149"/>
        <end position="169"/>
    </location>
</feature>
<gene>
    <name evidence="8" type="ORF">DB88DRAFT_512335</name>
</gene>
<dbReference type="PANTHER" id="PTHR43791:SF38">
    <property type="entry name" value="MAJOR FACILITATOR SUPERFAMILY (MFS) PROFILE DOMAIN-CONTAINING PROTEIN"/>
    <property type="match status" value="1"/>
</dbReference>
<evidence type="ECO:0000313" key="8">
    <source>
        <dbReference type="EMBL" id="KAK1922821.1"/>
    </source>
</evidence>
<keyword evidence="4 6" id="KW-1133">Transmembrane helix</keyword>
<sequence length="482" mass="53081">MSYQEPVASLPELEKKISDPQHFETPLGEYAPVFHPNPELEKRILRKIDLRLIPTAMIMYLLNYLDRNNIGNAKTAGMQRDLKLSSADYSLAVSIFFVGYLCLQVPSNMILSKTKPRLYLPAIMFIWGCLVIAYVGVNSKKALIGLRLVLGIVEAGFFPGILLYMSFWYKKMELARRFSVFYSASLIAGAFGGLLAGAILAGMDGVKGLPAWKWLFLIEGLMTVAFAVLAVFILPDFPGNTKWLSEEERAYAVARLSADNNHDSAEDAEVGHWKAFVLAVKDWRTWLFCFGQSTCTAAGTITYFVPTLMNALGYHGKKAQFMTVPIYAVAVVIVLATCFSSDLTQERPKHIMAVAALSVVSLAIVAGVENNAHVRYAFLAFGASGIWACSPMTLSYLSNTISRPAEKRAVSIGVVNALANLSSVYGSYIWPSSTAPKYLPGFVTTTMLQVGSFSFALAAWYLLRKYPYPEAKANAQRGEEHA</sequence>
<feature type="transmembrane region" description="Helical" evidence="6">
    <location>
        <begin position="319"/>
        <end position="339"/>
    </location>
</feature>
<dbReference type="GO" id="GO:0016020">
    <property type="term" value="C:membrane"/>
    <property type="evidence" value="ECO:0007669"/>
    <property type="project" value="UniProtKB-SubCell"/>
</dbReference>
<dbReference type="FunFam" id="1.20.1250.20:FF:000013">
    <property type="entry name" value="MFS general substrate transporter"/>
    <property type="match status" value="1"/>
</dbReference>
<feature type="transmembrane region" description="Helical" evidence="6">
    <location>
        <begin position="118"/>
        <end position="137"/>
    </location>
</feature>
<keyword evidence="9" id="KW-1185">Reference proteome</keyword>
<dbReference type="AlphaFoldDB" id="A0AAD9D123"/>
<dbReference type="Proteomes" id="UP001182556">
    <property type="component" value="Unassembled WGS sequence"/>
</dbReference>
<feature type="transmembrane region" description="Helical" evidence="6">
    <location>
        <begin position="351"/>
        <end position="368"/>
    </location>
</feature>
<evidence type="ECO:0000256" key="2">
    <source>
        <dbReference type="ARBA" id="ARBA00022448"/>
    </source>
</evidence>
<proteinExistence type="predicted"/>
<feature type="domain" description="Major facilitator superfamily (MFS) profile" evidence="7">
    <location>
        <begin position="52"/>
        <end position="470"/>
    </location>
</feature>
<dbReference type="EMBL" id="JAODAN010000008">
    <property type="protein sequence ID" value="KAK1922821.1"/>
    <property type="molecule type" value="Genomic_DNA"/>
</dbReference>
<organism evidence="8 9">
    <name type="scientific">Papiliotrema laurentii</name>
    <name type="common">Cryptococcus laurentii</name>
    <dbReference type="NCBI Taxonomy" id="5418"/>
    <lineage>
        <taxon>Eukaryota</taxon>
        <taxon>Fungi</taxon>
        <taxon>Dikarya</taxon>
        <taxon>Basidiomycota</taxon>
        <taxon>Agaricomycotina</taxon>
        <taxon>Tremellomycetes</taxon>
        <taxon>Tremellales</taxon>
        <taxon>Rhynchogastremaceae</taxon>
        <taxon>Papiliotrema</taxon>
    </lineage>
</organism>
<protein>
    <submittedName>
        <fullName evidence="8">MFS transporter</fullName>
    </submittedName>
</protein>
<comment type="subcellular location">
    <subcellularLocation>
        <location evidence="1">Membrane</location>
        <topology evidence="1">Multi-pass membrane protein</topology>
    </subcellularLocation>
</comment>
<dbReference type="FunFam" id="1.20.1250.20:FF:000057">
    <property type="entry name" value="MFS general substrate transporter"/>
    <property type="match status" value="1"/>
</dbReference>
<dbReference type="PROSITE" id="PS50850">
    <property type="entry name" value="MFS"/>
    <property type="match status" value="1"/>
</dbReference>
<dbReference type="PANTHER" id="PTHR43791">
    <property type="entry name" value="PERMEASE-RELATED"/>
    <property type="match status" value="1"/>
</dbReference>
<keyword evidence="2" id="KW-0813">Transport</keyword>
<dbReference type="InterPro" id="IPR020846">
    <property type="entry name" value="MFS_dom"/>
</dbReference>
<accession>A0AAD9D123</accession>
<evidence type="ECO:0000256" key="5">
    <source>
        <dbReference type="ARBA" id="ARBA00023136"/>
    </source>
</evidence>
<feature type="transmembrane region" description="Helical" evidence="6">
    <location>
        <begin position="409"/>
        <end position="430"/>
    </location>
</feature>
<evidence type="ECO:0000256" key="3">
    <source>
        <dbReference type="ARBA" id="ARBA00022692"/>
    </source>
</evidence>
<reference evidence="8" key="1">
    <citation type="submission" date="2023-02" db="EMBL/GenBank/DDBJ databases">
        <title>Identification and recombinant expression of a fungal hydrolase from Papiliotrema laurentii that hydrolyzes apple cutin and clears colloidal polyester polyurethane.</title>
        <authorList>
            <consortium name="DOE Joint Genome Institute"/>
            <person name="Roman V.A."/>
            <person name="Bojanowski C."/>
            <person name="Crable B.R."/>
            <person name="Wagner D.N."/>
            <person name="Hung C.S."/>
            <person name="Nadeau L.J."/>
            <person name="Schratz L."/>
            <person name="Haridas S."/>
            <person name="Pangilinan J."/>
            <person name="Lipzen A."/>
            <person name="Na H."/>
            <person name="Yan M."/>
            <person name="Ng V."/>
            <person name="Grigoriev I.V."/>
            <person name="Spatafora J.W."/>
            <person name="Barlow D."/>
            <person name="Biffinger J."/>
            <person name="Kelley-Loughnane N."/>
            <person name="Varaljay V.A."/>
            <person name="Crookes-Goodson W.J."/>
        </authorList>
    </citation>
    <scope>NUCLEOTIDE SEQUENCE</scope>
    <source>
        <strain evidence="8">5307AH</strain>
    </source>
</reference>
<feature type="transmembrane region" description="Helical" evidence="6">
    <location>
        <begin position="86"/>
        <end position="106"/>
    </location>
</feature>
<name>A0AAD9D123_PAPLA</name>
<comment type="caution">
    <text evidence="8">The sequence shown here is derived from an EMBL/GenBank/DDBJ whole genome shotgun (WGS) entry which is preliminary data.</text>
</comment>
<evidence type="ECO:0000313" key="9">
    <source>
        <dbReference type="Proteomes" id="UP001182556"/>
    </source>
</evidence>